<accession>A0A8J6NQY8</accession>
<proteinExistence type="predicted"/>
<evidence type="ECO:0000313" key="6">
    <source>
        <dbReference type="Proteomes" id="UP000605201"/>
    </source>
</evidence>
<keyword evidence="2 3" id="KW-0802">TPR repeat</keyword>
<dbReference type="InterPro" id="IPR013105">
    <property type="entry name" value="TPR_2"/>
</dbReference>
<dbReference type="AlphaFoldDB" id="A0A8J6NQY8"/>
<protein>
    <submittedName>
        <fullName evidence="5">Tetratricopeptide repeat protein</fullName>
    </submittedName>
</protein>
<feature type="signal peptide" evidence="4">
    <location>
        <begin position="1"/>
        <end position="19"/>
    </location>
</feature>
<dbReference type="SUPFAM" id="SSF48452">
    <property type="entry name" value="TPR-like"/>
    <property type="match status" value="1"/>
</dbReference>
<feature type="repeat" description="TPR" evidence="3">
    <location>
        <begin position="33"/>
        <end position="66"/>
    </location>
</feature>
<dbReference type="EMBL" id="JACNIG010000192">
    <property type="protein sequence ID" value="MBC8431911.1"/>
    <property type="molecule type" value="Genomic_DNA"/>
</dbReference>
<name>A0A8J6NQY8_9BACT</name>
<feature type="repeat" description="TPR" evidence="3">
    <location>
        <begin position="137"/>
        <end position="170"/>
    </location>
</feature>
<feature type="repeat" description="TPR" evidence="3">
    <location>
        <begin position="205"/>
        <end position="238"/>
    </location>
</feature>
<evidence type="ECO:0000256" key="1">
    <source>
        <dbReference type="ARBA" id="ARBA00022737"/>
    </source>
</evidence>
<dbReference type="InterPro" id="IPR011990">
    <property type="entry name" value="TPR-like_helical_dom_sf"/>
</dbReference>
<evidence type="ECO:0000313" key="5">
    <source>
        <dbReference type="EMBL" id="MBC8431911.1"/>
    </source>
</evidence>
<sequence length="255" mass="28995">MKTHWCVRVFLISIIFCFAACTSTSLEVRKKQAEAGRHLGEAYLEQGNSSLALREFLKAKELYDNDQFLHDDLGLAYMAKDRLDLAIEHFKKALAIDPGYAPAKNNLGTAYMKKKDWDTAIKYFKEVAGDLIYATPQFPLSNLGWAYYNKGEYELALKYYQEALEMNSQFLNALRGLGVTYIAMGKGPEAVAVLEVSVKHYPQIAQLHFDLGEAYTLSRNYEKAFNAFQKVLKLVPDSPLARKAKIESQKIKHFQ</sequence>
<dbReference type="Gene3D" id="1.25.40.10">
    <property type="entry name" value="Tetratricopeptide repeat domain"/>
    <property type="match status" value="2"/>
</dbReference>
<dbReference type="Pfam" id="PF00515">
    <property type="entry name" value="TPR_1"/>
    <property type="match status" value="1"/>
</dbReference>
<evidence type="ECO:0000256" key="2">
    <source>
        <dbReference type="ARBA" id="ARBA00022803"/>
    </source>
</evidence>
<feature type="chain" id="PRO_5035209498" evidence="4">
    <location>
        <begin position="20"/>
        <end position="255"/>
    </location>
</feature>
<dbReference type="PROSITE" id="PS50293">
    <property type="entry name" value="TPR_REGION"/>
    <property type="match status" value="2"/>
</dbReference>
<organism evidence="5 6">
    <name type="scientific">Candidatus Desulfatibia vada</name>
    <dbReference type="NCBI Taxonomy" id="2841696"/>
    <lineage>
        <taxon>Bacteria</taxon>
        <taxon>Pseudomonadati</taxon>
        <taxon>Thermodesulfobacteriota</taxon>
        <taxon>Desulfobacteria</taxon>
        <taxon>Desulfobacterales</taxon>
        <taxon>Desulfobacterales incertae sedis</taxon>
        <taxon>Candidatus Desulfatibia</taxon>
    </lineage>
</organism>
<reference evidence="5 6" key="1">
    <citation type="submission" date="2020-08" db="EMBL/GenBank/DDBJ databases">
        <title>Bridging the membrane lipid divide: bacteria of the FCB group superphylum have the potential to synthesize archaeal ether lipids.</title>
        <authorList>
            <person name="Villanueva L."/>
            <person name="Von Meijenfeldt F.A.B."/>
            <person name="Westbye A.B."/>
            <person name="Yadav S."/>
            <person name="Hopmans E.C."/>
            <person name="Dutilh B.E."/>
            <person name="Sinninghe Damste J.S."/>
        </authorList>
    </citation>
    <scope>NUCLEOTIDE SEQUENCE [LARGE SCALE GENOMIC DNA]</scope>
    <source>
        <strain evidence="5">NIOZ-UU17</strain>
    </source>
</reference>
<dbReference type="Proteomes" id="UP000605201">
    <property type="component" value="Unassembled WGS sequence"/>
</dbReference>
<dbReference type="InterPro" id="IPR019734">
    <property type="entry name" value="TPR_rpt"/>
</dbReference>
<dbReference type="PANTHER" id="PTHR45586:SF1">
    <property type="entry name" value="LIPOPOLYSACCHARIDE ASSEMBLY PROTEIN B"/>
    <property type="match status" value="1"/>
</dbReference>
<evidence type="ECO:0000256" key="3">
    <source>
        <dbReference type="PROSITE-ProRule" id="PRU00339"/>
    </source>
</evidence>
<dbReference type="PANTHER" id="PTHR45586">
    <property type="entry name" value="TPR REPEAT-CONTAINING PROTEIN PA4667"/>
    <property type="match status" value="1"/>
</dbReference>
<feature type="repeat" description="TPR" evidence="3">
    <location>
        <begin position="67"/>
        <end position="100"/>
    </location>
</feature>
<dbReference type="SMART" id="SM00028">
    <property type="entry name" value="TPR"/>
    <property type="match status" value="6"/>
</dbReference>
<keyword evidence="4" id="KW-0732">Signal</keyword>
<keyword evidence="1" id="KW-0677">Repeat</keyword>
<dbReference type="PROSITE" id="PS50005">
    <property type="entry name" value="TPR"/>
    <property type="match status" value="4"/>
</dbReference>
<gene>
    <name evidence="5" type="ORF">H8D96_08315</name>
</gene>
<dbReference type="InterPro" id="IPR051012">
    <property type="entry name" value="CellSynth/LPSAsmb/PSIAsmb"/>
</dbReference>
<dbReference type="Pfam" id="PF14559">
    <property type="entry name" value="TPR_19"/>
    <property type="match status" value="1"/>
</dbReference>
<dbReference type="Pfam" id="PF07719">
    <property type="entry name" value="TPR_2"/>
    <property type="match status" value="1"/>
</dbReference>
<evidence type="ECO:0000256" key="4">
    <source>
        <dbReference type="SAM" id="SignalP"/>
    </source>
</evidence>
<comment type="caution">
    <text evidence="5">The sequence shown here is derived from an EMBL/GenBank/DDBJ whole genome shotgun (WGS) entry which is preliminary data.</text>
</comment>